<dbReference type="SMART" id="SM00248">
    <property type="entry name" value="ANK"/>
    <property type="match status" value="6"/>
</dbReference>
<keyword evidence="6" id="KW-1185">Reference proteome</keyword>
<dbReference type="PANTHER" id="PTHR24198">
    <property type="entry name" value="ANKYRIN REPEAT AND PROTEIN KINASE DOMAIN-CONTAINING PROTEIN"/>
    <property type="match status" value="1"/>
</dbReference>
<dbReference type="Gene3D" id="1.25.40.20">
    <property type="entry name" value="Ankyrin repeat-containing domain"/>
    <property type="match status" value="2"/>
</dbReference>
<name>A0A814KTP1_ADIRI</name>
<proteinExistence type="predicted"/>
<evidence type="ECO:0000313" key="6">
    <source>
        <dbReference type="Proteomes" id="UP000663828"/>
    </source>
</evidence>
<reference evidence="5" key="1">
    <citation type="submission" date="2021-02" db="EMBL/GenBank/DDBJ databases">
        <authorList>
            <person name="Nowell W R."/>
        </authorList>
    </citation>
    <scope>NUCLEOTIDE SEQUENCE</scope>
</reference>
<keyword evidence="1" id="KW-0677">Repeat</keyword>
<comment type="caution">
    <text evidence="5">The sequence shown here is derived from an EMBL/GenBank/DDBJ whole genome shotgun (WGS) entry which is preliminary data.</text>
</comment>
<accession>A0A814KTP1</accession>
<evidence type="ECO:0000313" key="5">
    <source>
        <dbReference type="EMBL" id="CAF1055692.1"/>
    </source>
</evidence>
<dbReference type="EMBL" id="CAJNOR010001009">
    <property type="protein sequence ID" value="CAF1055692.1"/>
    <property type="molecule type" value="Genomic_DNA"/>
</dbReference>
<dbReference type="SUPFAM" id="SSF48403">
    <property type="entry name" value="Ankyrin repeat"/>
    <property type="match status" value="1"/>
</dbReference>
<feature type="region of interest" description="Disordered" evidence="4">
    <location>
        <begin position="51"/>
        <end position="70"/>
    </location>
</feature>
<evidence type="ECO:0000256" key="4">
    <source>
        <dbReference type="SAM" id="MobiDB-lite"/>
    </source>
</evidence>
<feature type="repeat" description="ANK" evidence="3">
    <location>
        <begin position="233"/>
        <end position="272"/>
    </location>
</feature>
<dbReference type="PANTHER" id="PTHR24198:SF165">
    <property type="entry name" value="ANKYRIN REPEAT-CONTAINING PROTEIN-RELATED"/>
    <property type="match status" value="1"/>
</dbReference>
<feature type="repeat" description="ANK" evidence="3">
    <location>
        <begin position="273"/>
        <end position="305"/>
    </location>
</feature>
<evidence type="ECO:0000256" key="3">
    <source>
        <dbReference type="PROSITE-ProRule" id="PRU00023"/>
    </source>
</evidence>
<protein>
    <submittedName>
        <fullName evidence="5">Uncharacterized protein</fullName>
    </submittedName>
</protein>
<dbReference type="InterPro" id="IPR036770">
    <property type="entry name" value="Ankyrin_rpt-contain_sf"/>
</dbReference>
<feature type="repeat" description="ANK" evidence="3">
    <location>
        <begin position="166"/>
        <end position="198"/>
    </location>
</feature>
<dbReference type="PROSITE" id="PS50297">
    <property type="entry name" value="ANK_REP_REGION"/>
    <property type="match status" value="2"/>
</dbReference>
<dbReference type="InterPro" id="IPR002110">
    <property type="entry name" value="Ankyrin_rpt"/>
</dbReference>
<dbReference type="Proteomes" id="UP000663828">
    <property type="component" value="Unassembled WGS sequence"/>
</dbReference>
<organism evidence="5 6">
    <name type="scientific">Adineta ricciae</name>
    <name type="common">Rotifer</name>
    <dbReference type="NCBI Taxonomy" id="249248"/>
    <lineage>
        <taxon>Eukaryota</taxon>
        <taxon>Metazoa</taxon>
        <taxon>Spiralia</taxon>
        <taxon>Gnathifera</taxon>
        <taxon>Rotifera</taxon>
        <taxon>Eurotatoria</taxon>
        <taxon>Bdelloidea</taxon>
        <taxon>Adinetida</taxon>
        <taxon>Adinetidae</taxon>
        <taxon>Adineta</taxon>
    </lineage>
</organism>
<dbReference type="Pfam" id="PF12796">
    <property type="entry name" value="Ank_2"/>
    <property type="match status" value="2"/>
</dbReference>
<evidence type="ECO:0000256" key="2">
    <source>
        <dbReference type="ARBA" id="ARBA00023043"/>
    </source>
</evidence>
<evidence type="ECO:0000256" key="1">
    <source>
        <dbReference type="ARBA" id="ARBA00022737"/>
    </source>
</evidence>
<sequence>MRKHLIAKRRYSQQSTKILCAHHDSSFLLFQHANTTTRLKHRTTASFRPLATSTPYEVPPTHSLNNDSPHATLRQRQQPLLTPPAFCSTPKQTRRRSSTIKRKLPIVISQRRLQFTTHSQSTDENMDILPWTFMSRHVHQACADGRTNDIEQMIREGADLNDADEVGNTPLWLAYISGHLDTVFALLEFNVDINRRTGSILASDFHRACGWADEVFIDILCNYNANLNLTDRYGKTPLIYAIEYRASLFDSNEEDLIRLLITKGANINHVDMSGLTPIFYAIYRGIPAIVKLLLTYGADYTFENLLGYSPFRYALGCLSYTSPHESEIYRGRLDVVEILLKQFSTNENDLRQTIIGRTPNIPYLFPLFDFIFYCRMKALDSLEKIGWKIYEETNWPCPILYGNLLISQNLIVFNHNLEHIIYFLQRMYIENYRELILFYLQRIIKDKESTNRFGLLLYCALVEMGGTRSYVDMLKYLLENQRIYLFKQRREMIKTILILCQQAPLRLSALCRRKIRQGVQSSIDRRISPNEILPKNLQCYLILDELTLFSSSPSNKRLLSLIEQSISISNQTS</sequence>
<keyword evidence="2 3" id="KW-0040">ANK repeat</keyword>
<dbReference type="AlphaFoldDB" id="A0A814KTP1"/>
<gene>
    <name evidence="5" type="ORF">XAT740_LOCUS16010</name>
</gene>
<dbReference type="PROSITE" id="PS50088">
    <property type="entry name" value="ANK_REPEAT"/>
    <property type="match status" value="3"/>
</dbReference>